<dbReference type="EMBL" id="JACZHT010000002">
    <property type="protein sequence ID" value="MBE1236748.1"/>
    <property type="molecule type" value="Genomic_DNA"/>
</dbReference>
<sequence length="607" mass="68295">MRAVAVLAVLAFHVDKSWLPGGFAGVDVFFVISGFVVASLILKEREAGSFSFLSFYIKRIKRIVPACVLMLFVVALVVFFLFSPDDFRGFRRVLIQALVFNSAHYFAGFRDYFAPESYEIPLLHTWTLAIEMQFYLALPFLLVLLSSRTIKLVVPVCVVALFGWATFQLVDHVDGSQRMYFSLLARVPEFLIGVLIPVFLRGRSVPARWDTALGTLGLVLLGVSFFGLSEHDPFPGVAALLPCTGTALLLCTPSGFWNRALSAKGMVGIGALSYSLYLWHWPVLSVFRYVRMDYALPLPVLACALALTLLLSWLSYRFVEEPCRVLGNRRFFLILVPFLLVFGLFISESKDLSRRMFAAPVPDISADGWSPLEIECDDTVCRAGDRAATRNRILVLGDSHGEHLCGFLDEVGRSEGLVFNLSTSPGCHMIPSIGVRHVRASYQSKCSERMDRVAPYLDEADTVVLAARWFNYPEISDDLEEFYTEMERRGKTVLVVSQVPEFLQSPVRFERFQRLGLVAPDVEPQRNPMADQANETIRKTVDGHPNVAFLDLRQSPFFSTAPMWRGSLVYRDKHHINEWGSRHYGLLSRAPFAEALEALTNRSADRE</sequence>
<keyword evidence="4" id="KW-0808">Transferase</keyword>
<evidence type="ECO:0000259" key="3">
    <source>
        <dbReference type="Pfam" id="PF19040"/>
    </source>
</evidence>
<dbReference type="PANTHER" id="PTHR23028:SF53">
    <property type="entry name" value="ACYL_TRANSF_3 DOMAIN-CONTAINING PROTEIN"/>
    <property type="match status" value="1"/>
</dbReference>
<dbReference type="GO" id="GO:0009103">
    <property type="term" value="P:lipopolysaccharide biosynthetic process"/>
    <property type="evidence" value="ECO:0007669"/>
    <property type="project" value="TreeGrafter"/>
</dbReference>
<evidence type="ECO:0000259" key="2">
    <source>
        <dbReference type="Pfam" id="PF01757"/>
    </source>
</evidence>
<dbReference type="InterPro" id="IPR050879">
    <property type="entry name" value="Acyltransferase_3"/>
</dbReference>
<feature type="transmembrane region" description="Helical" evidence="1">
    <location>
        <begin position="212"/>
        <end position="228"/>
    </location>
</feature>
<evidence type="ECO:0000256" key="1">
    <source>
        <dbReference type="SAM" id="Phobius"/>
    </source>
</evidence>
<dbReference type="SUPFAM" id="SSF52266">
    <property type="entry name" value="SGNH hydrolase"/>
    <property type="match status" value="1"/>
</dbReference>
<reference evidence="4" key="1">
    <citation type="submission" date="2020-10" db="EMBL/GenBank/DDBJ databases">
        <title>Genome sequence of the unusual species of purple photosynthetic bacteria, Phaeovibrio sulfidiphilus DSM 23193, type strain.</title>
        <authorList>
            <person name="Kyndt J.A."/>
            <person name="Meyer T.E."/>
        </authorList>
    </citation>
    <scope>NUCLEOTIDE SEQUENCE</scope>
    <source>
        <strain evidence="4">DSM 23193</strain>
    </source>
</reference>
<name>A0A8J6YLF7_9PROT</name>
<proteinExistence type="predicted"/>
<gene>
    <name evidence="4" type="ORF">IHV25_03655</name>
</gene>
<protein>
    <submittedName>
        <fullName evidence="4">Acyltransferase</fullName>
    </submittedName>
</protein>
<dbReference type="PANTHER" id="PTHR23028">
    <property type="entry name" value="ACETYLTRANSFERASE"/>
    <property type="match status" value="1"/>
</dbReference>
<dbReference type="GO" id="GO:0016020">
    <property type="term" value="C:membrane"/>
    <property type="evidence" value="ECO:0007669"/>
    <property type="project" value="TreeGrafter"/>
</dbReference>
<dbReference type="Pfam" id="PF01757">
    <property type="entry name" value="Acyl_transf_3"/>
    <property type="match status" value="1"/>
</dbReference>
<feature type="transmembrane region" description="Helical" evidence="1">
    <location>
        <begin position="331"/>
        <end position="347"/>
    </location>
</feature>
<keyword evidence="4" id="KW-0012">Acyltransferase</keyword>
<dbReference type="AlphaFoldDB" id="A0A8J6YLF7"/>
<feature type="transmembrane region" description="Helical" evidence="1">
    <location>
        <begin position="26"/>
        <end position="42"/>
    </location>
</feature>
<accession>A0A8J6YLF7</accession>
<dbReference type="InterPro" id="IPR002656">
    <property type="entry name" value="Acyl_transf_3_dom"/>
</dbReference>
<dbReference type="GO" id="GO:0016747">
    <property type="term" value="F:acyltransferase activity, transferring groups other than amino-acyl groups"/>
    <property type="evidence" value="ECO:0007669"/>
    <property type="project" value="InterPro"/>
</dbReference>
<dbReference type="Pfam" id="PF19040">
    <property type="entry name" value="SGNH"/>
    <property type="match status" value="1"/>
</dbReference>
<feature type="transmembrane region" description="Helical" evidence="1">
    <location>
        <begin position="179"/>
        <end position="200"/>
    </location>
</feature>
<dbReference type="Proteomes" id="UP000631034">
    <property type="component" value="Unassembled WGS sequence"/>
</dbReference>
<feature type="domain" description="Acyltransferase 3" evidence="2">
    <location>
        <begin position="1"/>
        <end position="317"/>
    </location>
</feature>
<dbReference type="InterPro" id="IPR043968">
    <property type="entry name" value="SGNH"/>
</dbReference>
<feature type="transmembrane region" description="Helical" evidence="1">
    <location>
        <begin position="263"/>
        <end position="282"/>
    </location>
</feature>
<organism evidence="4 5">
    <name type="scientific">Phaeovibrio sulfidiphilus</name>
    <dbReference type="NCBI Taxonomy" id="1220600"/>
    <lineage>
        <taxon>Bacteria</taxon>
        <taxon>Pseudomonadati</taxon>
        <taxon>Pseudomonadota</taxon>
        <taxon>Alphaproteobacteria</taxon>
        <taxon>Rhodospirillales</taxon>
        <taxon>Rhodospirillaceae</taxon>
        <taxon>Phaeovibrio</taxon>
    </lineage>
</organism>
<feature type="transmembrane region" description="Helical" evidence="1">
    <location>
        <begin position="123"/>
        <end position="145"/>
    </location>
</feature>
<feature type="transmembrane region" description="Helical" evidence="1">
    <location>
        <begin position="152"/>
        <end position="167"/>
    </location>
</feature>
<feature type="transmembrane region" description="Helical" evidence="1">
    <location>
        <begin position="234"/>
        <end position="251"/>
    </location>
</feature>
<keyword evidence="5" id="KW-1185">Reference proteome</keyword>
<keyword evidence="1" id="KW-1133">Transmembrane helix</keyword>
<evidence type="ECO:0000313" key="4">
    <source>
        <dbReference type="EMBL" id="MBE1236748.1"/>
    </source>
</evidence>
<keyword evidence="1" id="KW-0812">Transmembrane</keyword>
<keyword evidence="1" id="KW-0472">Membrane</keyword>
<feature type="transmembrane region" description="Helical" evidence="1">
    <location>
        <begin position="294"/>
        <end position="319"/>
    </location>
</feature>
<comment type="caution">
    <text evidence="4">The sequence shown here is derived from an EMBL/GenBank/DDBJ whole genome shotgun (WGS) entry which is preliminary data.</text>
</comment>
<feature type="domain" description="SGNH" evidence="3">
    <location>
        <begin position="378"/>
        <end position="584"/>
    </location>
</feature>
<evidence type="ECO:0000313" key="5">
    <source>
        <dbReference type="Proteomes" id="UP000631034"/>
    </source>
</evidence>
<feature type="transmembrane region" description="Helical" evidence="1">
    <location>
        <begin position="63"/>
        <end position="82"/>
    </location>
</feature>